<evidence type="ECO:0000256" key="9">
    <source>
        <dbReference type="ARBA" id="ARBA00048336"/>
    </source>
</evidence>
<evidence type="ECO:0000313" key="14">
    <source>
        <dbReference type="EMBL" id="KAF5741202.1"/>
    </source>
</evidence>
<proteinExistence type="inferred from homology"/>
<evidence type="ECO:0000256" key="3">
    <source>
        <dbReference type="ARBA" id="ARBA00008601"/>
    </source>
</evidence>
<comment type="catalytic activity">
    <reaction evidence="10">
        <text>O-phospho-L-tyrosyl-[protein] + H2O = L-tyrosyl-[protein] + phosphate</text>
        <dbReference type="Rhea" id="RHEA:10684"/>
        <dbReference type="Rhea" id="RHEA-COMP:10136"/>
        <dbReference type="Rhea" id="RHEA-COMP:20101"/>
        <dbReference type="ChEBI" id="CHEBI:15377"/>
        <dbReference type="ChEBI" id="CHEBI:43474"/>
        <dbReference type="ChEBI" id="CHEBI:46858"/>
        <dbReference type="ChEBI" id="CHEBI:61978"/>
        <dbReference type="EC" id="3.1.3.48"/>
    </reaction>
</comment>
<dbReference type="CDD" id="cd14498">
    <property type="entry name" value="DSP"/>
    <property type="match status" value="1"/>
</dbReference>
<dbReference type="InterPro" id="IPR020422">
    <property type="entry name" value="TYR_PHOSPHATASE_DUAL_dom"/>
</dbReference>
<feature type="domain" description="Tyrosine-protein phosphatase" evidence="12">
    <location>
        <begin position="19"/>
        <end position="160"/>
    </location>
</feature>
<keyword evidence="7" id="KW-0539">Nucleus</keyword>
<gene>
    <name evidence="14" type="ORF">HS088_TW10G00197</name>
</gene>
<comment type="similarity">
    <text evidence="3">Belongs to the protein-tyrosine phosphatase family. Non-receptor class dual specificity subfamily.</text>
</comment>
<dbReference type="GO" id="GO:0008330">
    <property type="term" value="F:protein tyrosine/threonine phosphatase activity"/>
    <property type="evidence" value="ECO:0007669"/>
    <property type="project" value="TreeGrafter"/>
</dbReference>
<evidence type="ECO:0000256" key="6">
    <source>
        <dbReference type="ARBA" id="ARBA00022912"/>
    </source>
</evidence>
<dbReference type="FunCoup" id="A0A7J7D4D8">
    <property type="interactions" value="2073"/>
</dbReference>
<protein>
    <recommendedName>
        <fullName evidence="16">Dual specificity protein phosphatase 1</fullName>
    </recommendedName>
</protein>
<name>A0A7J7D4D8_TRIWF</name>
<evidence type="ECO:0000256" key="1">
    <source>
        <dbReference type="ARBA" id="ARBA00004123"/>
    </source>
</evidence>
<dbReference type="PROSITE" id="PS50056">
    <property type="entry name" value="TYR_PHOSPHATASE_2"/>
    <property type="match status" value="1"/>
</dbReference>
<evidence type="ECO:0000256" key="8">
    <source>
        <dbReference type="ARBA" id="ARBA00047761"/>
    </source>
</evidence>
<dbReference type="AlphaFoldDB" id="A0A7J7D4D8"/>
<evidence type="ECO:0000256" key="7">
    <source>
        <dbReference type="ARBA" id="ARBA00023242"/>
    </source>
</evidence>
<keyword evidence="4" id="KW-0963">Cytoplasm</keyword>
<keyword evidence="11" id="KW-0472">Membrane</keyword>
<keyword evidence="5" id="KW-0378">Hydrolase</keyword>
<evidence type="ECO:0000256" key="2">
    <source>
        <dbReference type="ARBA" id="ARBA00004496"/>
    </source>
</evidence>
<organism evidence="14 15">
    <name type="scientific">Tripterygium wilfordii</name>
    <name type="common">Thunder God vine</name>
    <dbReference type="NCBI Taxonomy" id="458696"/>
    <lineage>
        <taxon>Eukaryota</taxon>
        <taxon>Viridiplantae</taxon>
        <taxon>Streptophyta</taxon>
        <taxon>Embryophyta</taxon>
        <taxon>Tracheophyta</taxon>
        <taxon>Spermatophyta</taxon>
        <taxon>Magnoliopsida</taxon>
        <taxon>eudicotyledons</taxon>
        <taxon>Gunneridae</taxon>
        <taxon>Pentapetalae</taxon>
        <taxon>rosids</taxon>
        <taxon>fabids</taxon>
        <taxon>Celastrales</taxon>
        <taxon>Celastraceae</taxon>
        <taxon>Tripterygium</taxon>
    </lineage>
</organism>
<dbReference type="InterPro" id="IPR029021">
    <property type="entry name" value="Prot-tyrosine_phosphatase-like"/>
</dbReference>
<evidence type="ECO:0000259" key="13">
    <source>
        <dbReference type="PROSITE" id="PS50056"/>
    </source>
</evidence>
<evidence type="ECO:0000259" key="12">
    <source>
        <dbReference type="PROSITE" id="PS50054"/>
    </source>
</evidence>
<dbReference type="SMART" id="SM00195">
    <property type="entry name" value="DSPc"/>
    <property type="match status" value="1"/>
</dbReference>
<evidence type="ECO:0000256" key="4">
    <source>
        <dbReference type="ARBA" id="ARBA00022490"/>
    </source>
</evidence>
<dbReference type="InterPro" id="IPR000387">
    <property type="entry name" value="Tyr_Pase_dom"/>
</dbReference>
<sequence length="221" mass="24976">MGAVLRSSNWARIFEGDKFPCKIEEGVFLGSFAAAKNKAVLDKLNITHILTVACSLSPPHPNDFVYKVISVMDNKDTDIRKYFDECFSFVDEAKEKGGSVLVHCFVGRSRSVSIVVAYLMKKHGMSVSEALEYVRNRRPEAAPNSGFISQLQDFDKSLRDKPRRLRAVLTPTIHKLLASYCFGDLNQGSSLSWNLLLWRVLVSLICLILIQWLLLSFIKIF</sequence>
<feature type="transmembrane region" description="Helical" evidence="11">
    <location>
        <begin position="196"/>
        <end position="218"/>
    </location>
</feature>
<evidence type="ECO:0000313" key="15">
    <source>
        <dbReference type="Proteomes" id="UP000593562"/>
    </source>
</evidence>
<reference evidence="14 15" key="1">
    <citation type="journal article" date="2020" name="Nat. Commun.">
        <title>Genome of Tripterygium wilfordii and identification of cytochrome P450 involved in triptolide biosynthesis.</title>
        <authorList>
            <person name="Tu L."/>
            <person name="Su P."/>
            <person name="Zhang Z."/>
            <person name="Gao L."/>
            <person name="Wang J."/>
            <person name="Hu T."/>
            <person name="Zhou J."/>
            <person name="Zhang Y."/>
            <person name="Zhao Y."/>
            <person name="Liu Y."/>
            <person name="Song Y."/>
            <person name="Tong Y."/>
            <person name="Lu Y."/>
            <person name="Yang J."/>
            <person name="Xu C."/>
            <person name="Jia M."/>
            <person name="Peters R.J."/>
            <person name="Huang L."/>
            <person name="Gao W."/>
        </authorList>
    </citation>
    <scope>NUCLEOTIDE SEQUENCE [LARGE SCALE GENOMIC DNA]</scope>
    <source>
        <strain evidence="15">cv. XIE 37</strain>
        <tissue evidence="14">Leaf</tissue>
    </source>
</reference>
<dbReference type="FunFam" id="3.90.190.10:FF:000056">
    <property type="entry name" value="Dual specificity phosphatase 12"/>
    <property type="match status" value="1"/>
</dbReference>
<dbReference type="GO" id="GO:0005737">
    <property type="term" value="C:cytoplasm"/>
    <property type="evidence" value="ECO:0007669"/>
    <property type="project" value="UniProtKB-SubCell"/>
</dbReference>
<dbReference type="PROSITE" id="PS50054">
    <property type="entry name" value="TYR_PHOSPHATASE_DUAL"/>
    <property type="match status" value="1"/>
</dbReference>
<feature type="domain" description="Tyrosine specific protein phosphatases" evidence="13">
    <location>
        <begin position="80"/>
        <end position="139"/>
    </location>
</feature>
<keyword evidence="11" id="KW-0812">Transmembrane</keyword>
<comment type="catalytic activity">
    <reaction evidence="9">
        <text>O-phospho-L-threonyl-[protein] + H2O = L-threonyl-[protein] + phosphate</text>
        <dbReference type="Rhea" id="RHEA:47004"/>
        <dbReference type="Rhea" id="RHEA-COMP:11060"/>
        <dbReference type="Rhea" id="RHEA-COMP:11605"/>
        <dbReference type="ChEBI" id="CHEBI:15377"/>
        <dbReference type="ChEBI" id="CHEBI:30013"/>
        <dbReference type="ChEBI" id="CHEBI:43474"/>
        <dbReference type="ChEBI" id="CHEBI:61977"/>
        <dbReference type="EC" id="3.1.3.16"/>
    </reaction>
</comment>
<dbReference type="GO" id="GO:0004722">
    <property type="term" value="F:protein serine/threonine phosphatase activity"/>
    <property type="evidence" value="ECO:0007669"/>
    <property type="project" value="UniProtKB-EC"/>
</dbReference>
<comment type="subcellular location">
    <subcellularLocation>
        <location evidence="2">Cytoplasm</location>
    </subcellularLocation>
    <subcellularLocation>
        <location evidence="1">Nucleus</location>
    </subcellularLocation>
</comment>
<dbReference type="GO" id="GO:0033550">
    <property type="term" value="F:MAP kinase tyrosine phosphatase activity"/>
    <property type="evidence" value="ECO:0007669"/>
    <property type="project" value="TreeGrafter"/>
</dbReference>
<keyword evidence="15" id="KW-1185">Reference proteome</keyword>
<dbReference type="OrthoDB" id="10252009at2759"/>
<dbReference type="GO" id="GO:0043409">
    <property type="term" value="P:negative regulation of MAPK cascade"/>
    <property type="evidence" value="ECO:0007669"/>
    <property type="project" value="TreeGrafter"/>
</dbReference>
<dbReference type="Pfam" id="PF00782">
    <property type="entry name" value="DSPc"/>
    <property type="match status" value="1"/>
</dbReference>
<evidence type="ECO:0000256" key="5">
    <source>
        <dbReference type="ARBA" id="ARBA00022801"/>
    </source>
</evidence>
<dbReference type="Proteomes" id="UP000593562">
    <property type="component" value="Unassembled WGS sequence"/>
</dbReference>
<dbReference type="Gene3D" id="3.90.190.10">
    <property type="entry name" value="Protein tyrosine phosphatase superfamily"/>
    <property type="match status" value="1"/>
</dbReference>
<dbReference type="SUPFAM" id="SSF52799">
    <property type="entry name" value="(Phosphotyrosine protein) phosphatases II"/>
    <property type="match status" value="1"/>
</dbReference>
<keyword evidence="6" id="KW-0904">Protein phosphatase</keyword>
<dbReference type="InterPro" id="IPR000340">
    <property type="entry name" value="Dual-sp_phosphatase_cat-dom"/>
</dbReference>
<dbReference type="EMBL" id="JAAARO010000010">
    <property type="protein sequence ID" value="KAF5741202.1"/>
    <property type="molecule type" value="Genomic_DNA"/>
</dbReference>
<accession>A0A7J7D4D8</accession>
<comment type="catalytic activity">
    <reaction evidence="8">
        <text>O-phospho-L-seryl-[protein] + H2O = L-seryl-[protein] + phosphate</text>
        <dbReference type="Rhea" id="RHEA:20629"/>
        <dbReference type="Rhea" id="RHEA-COMP:9863"/>
        <dbReference type="Rhea" id="RHEA-COMP:11604"/>
        <dbReference type="ChEBI" id="CHEBI:15377"/>
        <dbReference type="ChEBI" id="CHEBI:29999"/>
        <dbReference type="ChEBI" id="CHEBI:43474"/>
        <dbReference type="ChEBI" id="CHEBI:83421"/>
        <dbReference type="EC" id="3.1.3.16"/>
    </reaction>
</comment>
<dbReference type="PANTHER" id="PTHR10159:SF511">
    <property type="entry name" value="DUAL SPECIFICITY PROTEIN PHOSPHATASE 1"/>
    <property type="match status" value="1"/>
</dbReference>
<keyword evidence="11" id="KW-1133">Transmembrane helix</keyword>
<dbReference type="GO" id="GO:0005634">
    <property type="term" value="C:nucleus"/>
    <property type="evidence" value="ECO:0007669"/>
    <property type="project" value="UniProtKB-SubCell"/>
</dbReference>
<evidence type="ECO:0008006" key="16">
    <source>
        <dbReference type="Google" id="ProtNLM"/>
    </source>
</evidence>
<dbReference type="InParanoid" id="A0A7J7D4D8"/>
<dbReference type="PANTHER" id="PTHR10159">
    <property type="entry name" value="DUAL SPECIFICITY PROTEIN PHOSPHATASE"/>
    <property type="match status" value="1"/>
</dbReference>
<comment type="caution">
    <text evidence="14">The sequence shown here is derived from an EMBL/GenBank/DDBJ whole genome shotgun (WGS) entry which is preliminary data.</text>
</comment>
<evidence type="ECO:0000256" key="11">
    <source>
        <dbReference type="SAM" id="Phobius"/>
    </source>
</evidence>
<dbReference type="GO" id="GO:0017017">
    <property type="term" value="F:MAP kinase tyrosine/serine/threonine phosphatase activity"/>
    <property type="evidence" value="ECO:0007669"/>
    <property type="project" value="TreeGrafter"/>
</dbReference>
<evidence type="ECO:0000256" key="10">
    <source>
        <dbReference type="ARBA" id="ARBA00051722"/>
    </source>
</evidence>